<gene>
    <name evidence="3" type="ORF">PSTT_13129</name>
</gene>
<feature type="chain" id="PRO_5045703514" description="DUF7143 domain-containing protein" evidence="1">
    <location>
        <begin position="28"/>
        <end position="312"/>
    </location>
</feature>
<accession>A0A2S4UT88</accession>
<dbReference type="EMBL" id="PKSL01000178">
    <property type="protein sequence ID" value="POW00482.1"/>
    <property type="molecule type" value="Genomic_DNA"/>
</dbReference>
<dbReference type="VEuPathDB" id="FungiDB:PSTT_13129"/>
<keyword evidence="1" id="KW-0732">Signal</keyword>
<evidence type="ECO:0000259" key="2">
    <source>
        <dbReference type="Pfam" id="PF23631"/>
    </source>
</evidence>
<keyword evidence="4" id="KW-1185">Reference proteome</keyword>
<dbReference type="Proteomes" id="UP000239156">
    <property type="component" value="Unassembled WGS sequence"/>
</dbReference>
<dbReference type="PANTHER" id="PTHR37592">
    <property type="match status" value="1"/>
</dbReference>
<dbReference type="Pfam" id="PF23631">
    <property type="entry name" value="DUF7143"/>
    <property type="match status" value="1"/>
</dbReference>
<feature type="signal peptide" evidence="1">
    <location>
        <begin position="1"/>
        <end position="27"/>
    </location>
</feature>
<dbReference type="PROSITE" id="PS51257">
    <property type="entry name" value="PROKAR_LIPOPROTEIN"/>
    <property type="match status" value="1"/>
</dbReference>
<feature type="non-terminal residue" evidence="3">
    <location>
        <position position="312"/>
    </location>
</feature>
<dbReference type="PANTHER" id="PTHR37592:SF1">
    <property type="match status" value="1"/>
</dbReference>
<proteinExistence type="predicted"/>
<reference evidence="3" key="1">
    <citation type="submission" date="2017-12" db="EMBL/GenBank/DDBJ databases">
        <title>Gene loss provides genomic basis for host adaptation in cereal stripe rust fungi.</title>
        <authorList>
            <person name="Xia C."/>
        </authorList>
    </citation>
    <scope>NUCLEOTIDE SEQUENCE [LARGE SCALE GENOMIC DNA]</scope>
    <source>
        <strain evidence="3">93-210</strain>
    </source>
</reference>
<sequence length="312" mass="34310">MTIPHTRTLKRLLGLAVMGLTILGCYGQGPDRNSTQDDTKTPDKKACFIVDPAKLSKNLRANPNINCIQDGSMSLAPIPDLLFRGIKYSTIDYSKDRQSSPAGFAFKVFNASAADGPERLEFLKTSLQLYDSVWMGLRSVDFKKHTRAIRELETVSAFIILQISRMGSKVPDIEGGLAFIFSSIHILFGHFHSCAIGIRASIQALKKCFQCDVKDSYNMIALASQSGVNPDKFLENLPGIRCKTGEACIDMFNKGGSNNSVPVNTSPPESQKNFVTSNPALSNSSHLGLNYLTVLTFSISVLLRYAFSYYIL</sequence>
<dbReference type="VEuPathDB" id="FungiDB:PSHT_10489"/>
<evidence type="ECO:0000313" key="4">
    <source>
        <dbReference type="Proteomes" id="UP000239156"/>
    </source>
</evidence>
<organism evidence="3 4">
    <name type="scientific">Puccinia striiformis</name>
    <dbReference type="NCBI Taxonomy" id="27350"/>
    <lineage>
        <taxon>Eukaryota</taxon>
        <taxon>Fungi</taxon>
        <taxon>Dikarya</taxon>
        <taxon>Basidiomycota</taxon>
        <taxon>Pucciniomycotina</taxon>
        <taxon>Pucciniomycetes</taxon>
        <taxon>Pucciniales</taxon>
        <taxon>Pucciniaceae</taxon>
        <taxon>Puccinia</taxon>
    </lineage>
</organism>
<evidence type="ECO:0000313" key="3">
    <source>
        <dbReference type="EMBL" id="POW00482.1"/>
    </source>
</evidence>
<feature type="domain" description="DUF7143" evidence="2">
    <location>
        <begin position="61"/>
        <end position="167"/>
    </location>
</feature>
<dbReference type="InterPro" id="IPR055567">
    <property type="entry name" value="DUF7143"/>
</dbReference>
<protein>
    <recommendedName>
        <fullName evidence="2">DUF7143 domain-containing protein</fullName>
    </recommendedName>
</protein>
<name>A0A2S4UT88_9BASI</name>
<evidence type="ECO:0000256" key="1">
    <source>
        <dbReference type="SAM" id="SignalP"/>
    </source>
</evidence>
<comment type="caution">
    <text evidence="3">The sequence shown here is derived from an EMBL/GenBank/DDBJ whole genome shotgun (WGS) entry which is preliminary data.</text>
</comment>
<dbReference type="OrthoDB" id="2503922at2759"/>